<proteinExistence type="predicted"/>
<feature type="region of interest" description="Disordered" evidence="1">
    <location>
        <begin position="50"/>
        <end position="155"/>
    </location>
</feature>
<sequence>MAESGPSTAFLCSPAPPLDPYRNGGAPAPRPEFAALETRRIRAPILCGAAAAATAPVEPSRRQRPPLPSPRRATELPSQAEPLEFETEYSSAPPQLRQSPADAREHHRRLPGEKRNRRLKENLLDAFPRSKDHRSQLSDKPQSRRRRLNASEPIG</sequence>
<gene>
    <name evidence="2" type="ORF">TRIUR3_17863</name>
</gene>
<dbReference type="EMBL" id="KD251273">
    <property type="protein sequence ID" value="EMS48293.1"/>
    <property type="molecule type" value="Genomic_DNA"/>
</dbReference>
<protein>
    <submittedName>
        <fullName evidence="2">Uncharacterized protein</fullName>
    </submittedName>
</protein>
<feature type="region of interest" description="Disordered" evidence="1">
    <location>
        <begin position="1"/>
        <end position="35"/>
    </location>
</feature>
<accession>M7YDD3</accession>
<name>M7YDD3_TRIUA</name>
<feature type="compositionally biased region" description="Polar residues" evidence="1">
    <location>
        <begin position="88"/>
        <end position="98"/>
    </location>
</feature>
<dbReference type="AlphaFoldDB" id="M7YDD3"/>
<reference evidence="2" key="1">
    <citation type="journal article" date="2013" name="Nature">
        <title>Draft genome of the wheat A-genome progenitor Triticum urartu.</title>
        <authorList>
            <person name="Ling H.Q."/>
            <person name="Zhao S."/>
            <person name="Liu D."/>
            <person name="Wang J."/>
            <person name="Sun H."/>
            <person name="Zhang C."/>
            <person name="Fan H."/>
            <person name="Li D."/>
            <person name="Dong L."/>
            <person name="Tao Y."/>
            <person name="Gao C."/>
            <person name="Wu H."/>
            <person name="Li Y."/>
            <person name="Cui Y."/>
            <person name="Guo X."/>
            <person name="Zheng S."/>
            <person name="Wang B."/>
            <person name="Yu K."/>
            <person name="Liang Q."/>
            <person name="Yang W."/>
            <person name="Lou X."/>
            <person name="Chen J."/>
            <person name="Feng M."/>
            <person name="Jian J."/>
            <person name="Zhang X."/>
            <person name="Luo G."/>
            <person name="Jiang Y."/>
            <person name="Liu J."/>
            <person name="Wang Z."/>
            <person name="Sha Y."/>
            <person name="Zhang B."/>
            <person name="Wu H."/>
            <person name="Tang D."/>
            <person name="Shen Q."/>
            <person name="Xue P."/>
            <person name="Zou S."/>
            <person name="Wang X."/>
            <person name="Liu X."/>
            <person name="Wang F."/>
            <person name="Yang Y."/>
            <person name="An X."/>
            <person name="Dong Z."/>
            <person name="Zhang K."/>
            <person name="Zhang X."/>
            <person name="Luo M.C."/>
            <person name="Dvorak J."/>
            <person name="Tong Y."/>
            <person name="Wang J."/>
            <person name="Yang H."/>
            <person name="Li Z."/>
            <person name="Wang D."/>
            <person name="Zhang A."/>
            <person name="Wang J."/>
        </authorList>
    </citation>
    <scope>NUCLEOTIDE SEQUENCE</scope>
</reference>
<feature type="compositionally biased region" description="Basic and acidic residues" evidence="1">
    <location>
        <begin position="102"/>
        <end position="137"/>
    </location>
</feature>
<evidence type="ECO:0000256" key="1">
    <source>
        <dbReference type="SAM" id="MobiDB-lite"/>
    </source>
</evidence>
<organism evidence="2">
    <name type="scientific">Triticum urartu</name>
    <name type="common">Red wild einkorn</name>
    <name type="synonym">Crithodium urartu</name>
    <dbReference type="NCBI Taxonomy" id="4572"/>
    <lineage>
        <taxon>Eukaryota</taxon>
        <taxon>Viridiplantae</taxon>
        <taxon>Streptophyta</taxon>
        <taxon>Embryophyta</taxon>
        <taxon>Tracheophyta</taxon>
        <taxon>Spermatophyta</taxon>
        <taxon>Magnoliopsida</taxon>
        <taxon>Liliopsida</taxon>
        <taxon>Poales</taxon>
        <taxon>Poaceae</taxon>
        <taxon>BOP clade</taxon>
        <taxon>Pooideae</taxon>
        <taxon>Triticodae</taxon>
        <taxon>Triticeae</taxon>
        <taxon>Triticinae</taxon>
        <taxon>Triticum</taxon>
    </lineage>
</organism>
<evidence type="ECO:0000313" key="2">
    <source>
        <dbReference type="EMBL" id="EMS48293.1"/>
    </source>
</evidence>